<dbReference type="Pfam" id="PF11013">
    <property type="entry name" value="DUF2851"/>
    <property type="match status" value="1"/>
</dbReference>
<evidence type="ECO:0000313" key="2">
    <source>
        <dbReference type="Proteomes" id="UP000219559"/>
    </source>
</evidence>
<gene>
    <name evidence="1" type="ORF">B7P33_14960</name>
</gene>
<dbReference type="InterPro" id="IPR021272">
    <property type="entry name" value="DUF2851"/>
</dbReference>
<dbReference type="EMBL" id="NBWU01000005">
    <property type="protein sequence ID" value="PCE63506.1"/>
    <property type="molecule type" value="Genomic_DNA"/>
</dbReference>
<sequence length="423" mass="49356">MKEELLHFIWKYAKFPLNGLSTVSGETLSVKNLGRHNHLAGPDFLEAQIWIGGQLWAGSVEIHVKSSDWFKHNHQSDTNYNNVILHVVWEHDLPVVRPTGETIPTLQLAKVIPKTFVNSYRQLMQPKSFVNCETDLHQFNGFDREHWLERVFFERLETKAKKVYALLEQTANNWEQVLFLMLLKGFGTKVNGEFFLQQGLKIPIQVWRSCLNDPLELEALLFGTMGMFSKEEPQDTYFNEQSNRFTYLKHKFRLQESYGPGANYYGLRPPNFPTLRLAQLSRLLCREKQLFLELMQTWQVEQLKSLLQVRLNDYWASHFVFGKSVVEKTRSTTDSFLELLLVNTVIPLKFAYAKYKGQQATEKLLELVMQLKPEKNTVINRFAMRGWQADHALHTQALLGLYTQYCQQHRCLQCAVGSRLLHD</sequence>
<comment type="caution">
    <text evidence="1">The sequence shown here is derived from an EMBL/GenBank/DDBJ whole genome shotgun (WGS) entry which is preliminary data.</text>
</comment>
<dbReference type="Proteomes" id="UP000219559">
    <property type="component" value="Unassembled WGS sequence"/>
</dbReference>
<reference evidence="1 2" key="1">
    <citation type="submission" date="2017-04" db="EMBL/GenBank/DDBJ databases">
        <title>A new member of the family Flavobacteriaceae isolated from ascidians.</title>
        <authorList>
            <person name="Chen L."/>
        </authorList>
    </citation>
    <scope>NUCLEOTIDE SEQUENCE [LARGE SCALE GENOMIC DNA]</scope>
    <source>
        <strain evidence="1 2">HQA918</strain>
    </source>
</reference>
<dbReference type="OrthoDB" id="1005072at2"/>
<keyword evidence="2" id="KW-1185">Reference proteome</keyword>
<organism evidence="1 2">
    <name type="scientific">Sediminicola luteus</name>
    <dbReference type="NCBI Taxonomy" id="319238"/>
    <lineage>
        <taxon>Bacteria</taxon>
        <taxon>Pseudomonadati</taxon>
        <taxon>Bacteroidota</taxon>
        <taxon>Flavobacteriia</taxon>
        <taxon>Flavobacteriales</taxon>
        <taxon>Flavobacteriaceae</taxon>
        <taxon>Sediminicola</taxon>
    </lineage>
</organism>
<evidence type="ECO:0008006" key="3">
    <source>
        <dbReference type="Google" id="ProtNLM"/>
    </source>
</evidence>
<dbReference type="AlphaFoldDB" id="A0A2A4G697"/>
<proteinExistence type="predicted"/>
<accession>A0A2A4G697</accession>
<evidence type="ECO:0000313" key="1">
    <source>
        <dbReference type="EMBL" id="PCE63506.1"/>
    </source>
</evidence>
<protein>
    <recommendedName>
        <fullName evidence="3">DUF2851 domain-containing protein</fullName>
    </recommendedName>
</protein>
<dbReference type="RefSeq" id="WP_097443458.1">
    <property type="nucleotide sequence ID" value="NZ_NBWU01000005.1"/>
</dbReference>
<name>A0A2A4G697_9FLAO</name>